<evidence type="ECO:0000256" key="1">
    <source>
        <dbReference type="PROSITE-ProRule" id="PRU00409"/>
    </source>
</evidence>
<evidence type="ECO:0000259" key="2">
    <source>
        <dbReference type="PROSITE" id="PS50975"/>
    </source>
</evidence>
<dbReference type="GO" id="GO:0005524">
    <property type="term" value="F:ATP binding"/>
    <property type="evidence" value="ECO:0007669"/>
    <property type="project" value="UniProtKB-UniRule"/>
</dbReference>
<accession>A0AAE3XER2</accession>
<name>A0AAE3XER2_9DEIO</name>
<keyword evidence="1" id="KW-0547">Nucleotide-binding</keyword>
<dbReference type="InterPro" id="IPR011226">
    <property type="entry name" value="ATP-grasp_fam"/>
</dbReference>
<dbReference type="Gene3D" id="3.40.50.20">
    <property type="match status" value="1"/>
</dbReference>
<evidence type="ECO:0000313" key="4">
    <source>
        <dbReference type="Proteomes" id="UP001185331"/>
    </source>
</evidence>
<comment type="caution">
    <text evidence="3">The sequence shown here is derived from an EMBL/GenBank/DDBJ whole genome shotgun (WGS) entry which is preliminary data.</text>
</comment>
<keyword evidence="1" id="KW-0067">ATP-binding</keyword>
<organism evidence="3 4">
    <name type="scientific">Deinococcus soli</name>
    <name type="common">ex Cha et al. 2016</name>
    <dbReference type="NCBI Taxonomy" id="1309411"/>
    <lineage>
        <taxon>Bacteria</taxon>
        <taxon>Thermotogati</taxon>
        <taxon>Deinococcota</taxon>
        <taxon>Deinococci</taxon>
        <taxon>Deinococcales</taxon>
        <taxon>Deinococcaceae</taxon>
        <taxon>Deinococcus</taxon>
    </lineage>
</organism>
<dbReference type="Pfam" id="PF15632">
    <property type="entry name" value="ATPgrasp_Ter"/>
    <property type="match status" value="1"/>
</dbReference>
<dbReference type="PROSITE" id="PS50975">
    <property type="entry name" value="ATP_GRASP"/>
    <property type="match status" value="1"/>
</dbReference>
<dbReference type="AlphaFoldDB" id="A0AAE3XER2"/>
<feature type="domain" description="ATP-grasp" evidence="2">
    <location>
        <begin position="115"/>
        <end position="309"/>
    </location>
</feature>
<dbReference type="PIRSF" id="PIRSF029120">
    <property type="entry name" value="UCP029120"/>
    <property type="match status" value="1"/>
</dbReference>
<proteinExistence type="predicted"/>
<dbReference type="GO" id="GO:0046872">
    <property type="term" value="F:metal ion binding"/>
    <property type="evidence" value="ECO:0007669"/>
    <property type="project" value="InterPro"/>
</dbReference>
<reference evidence="3" key="1">
    <citation type="submission" date="2023-07" db="EMBL/GenBank/DDBJ databases">
        <title>Sorghum-associated microbial communities from plants grown in Nebraska, USA.</title>
        <authorList>
            <person name="Schachtman D."/>
        </authorList>
    </citation>
    <scope>NUCLEOTIDE SEQUENCE</scope>
    <source>
        <strain evidence="3">BE330</strain>
    </source>
</reference>
<dbReference type="SUPFAM" id="SSF56059">
    <property type="entry name" value="Glutathione synthetase ATP-binding domain-like"/>
    <property type="match status" value="1"/>
</dbReference>
<dbReference type="Gene3D" id="3.30.470.20">
    <property type="entry name" value="ATP-grasp fold, B domain"/>
    <property type="match status" value="1"/>
</dbReference>
<sequence length="341" mass="37132">MRKTVWINKNFAVIREYANALAEAGYRVIVSHQNADSPHFQGAGEHHIEPKGLSSEAYVTWALNFAREQQVDVFWPGKERRAMAAAADRFAEQGVHVIAAGTPDVLNHLDDKAQFLGALPDFLPTPPWFVATTTEQLFAAADTLTEQGWTPCIKPTHGVYGHGFRILVPSLKLKDFLEGDKLHMTFSEARALFSAAEPFAPMLVMGTLPGMERSVDVVCHEGQLGAAIIRTKKPGLHGTQFIEHHPAIEDMTRRAVAHYHLSGVVNVQFKDDANGQPHILEINARPSGGSHMSALAGPNLAVWAVRLALGAAQPSDVPTPPYGQRLLNLHVATLVPTPVPA</sequence>
<dbReference type="EMBL" id="JAVDQK010000004">
    <property type="protein sequence ID" value="MDR6218368.1"/>
    <property type="molecule type" value="Genomic_DNA"/>
</dbReference>
<evidence type="ECO:0000313" key="3">
    <source>
        <dbReference type="EMBL" id="MDR6218368.1"/>
    </source>
</evidence>
<dbReference type="Proteomes" id="UP001185331">
    <property type="component" value="Unassembled WGS sequence"/>
</dbReference>
<protein>
    <submittedName>
        <fullName evidence="3">Biotin carboxylase</fullName>
    </submittedName>
</protein>
<dbReference type="InterPro" id="IPR011761">
    <property type="entry name" value="ATP-grasp"/>
</dbReference>
<gene>
    <name evidence="3" type="ORF">J2Y00_001931</name>
</gene>
<dbReference type="RefSeq" id="WP_309854792.1">
    <property type="nucleotide sequence ID" value="NZ_JAVDQJ010000005.1"/>
</dbReference>